<evidence type="ECO:0000256" key="1">
    <source>
        <dbReference type="SAM" id="MobiDB-lite"/>
    </source>
</evidence>
<feature type="domain" description="Myb-like" evidence="2">
    <location>
        <begin position="53"/>
        <end position="111"/>
    </location>
</feature>
<feature type="region of interest" description="Disordered" evidence="1">
    <location>
        <begin position="1"/>
        <end position="49"/>
    </location>
</feature>
<dbReference type="Pfam" id="PF13837">
    <property type="entry name" value="Myb_DNA-bind_4"/>
    <property type="match status" value="1"/>
</dbReference>
<dbReference type="Gene3D" id="1.10.10.60">
    <property type="entry name" value="Homeodomain-like"/>
    <property type="match status" value="1"/>
</dbReference>
<feature type="compositionally biased region" description="Basic and acidic residues" evidence="1">
    <location>
        <begin position="1"/>
        <end position="14"/>
    </location>
</feature>
<dbReference type="PANTHER" id="PTHR31307:SF3">
    <property type="entry name" value="HOMEODOMAIN-LIKE SUPERFAMILY PROTEIN"/>
    <property type="match status" value="1"/>
</dbReference>
<dbReference type="PaxDb" id="3708-A0A078HMM7"/>
<dbReference type="PANTHER" id="PTHR31307">
    <property type="entry name" value="TRIHELIX TRANSCRIPTION FACTOR ASIL2"/>
    <property type="match status" value="1"/>
</dbReference>
<gene>
    <name evidence="4" type="primary">BnaA09g10370D</name>
    <name evidence="3" type="ORF">DARMORV10_A09P12990.1</name>
    <name evidence="4" type="ORF">GSBRNA2T00068588001</name>
</gene>
<dbReference type="Gramene" id="CDY39785">
    <property type="protein sequence ID" value="CDY39785"/>
    <property type="gene ID" value="GSBRNA2T00068588001"/>
</dbReference>
<dbReference type="PROSITE" id="PS50090">
    <property type="entry name" value="MYB_LIKE"/>
    <property type="match status" value="1"/>
</dbReference>
<keyword evidence="5" id="KW-1185">Reference proteome</keyword>
<dbReference type="STRING" id="3708.A0A078HMM7"/>
<feature type="region of interest" description="Disordered" evidence="1">
    <location>
        <begin position="137"/>
        <end position="182"/>
    </location>
</feature>
<reference evidence="4" key="2">
    <citation type="submission" date="2014-06" db="EMBL/GenBank/DDBJ databases">
        <authorList>
            <person name="Genoscope - CEA"/>
        </authorList>
    </citation>
    <scope>NUCLEOTIDE SEQUENCE</scope>
</reference>
<proteinExistence type="predicted"/>
<evidence type="ECO:0000313" key="5">
    <source>
        <dbReference type="Proteomes" id="UP000028999"/>
    </source>
</evidence>
<evidence type="ECO:0000313" key="4">
    <source>
        <dbReference type="EMBL" id="CDY39785.1"/>
    </source>
</evidence>
<dbReference type="Proteomes" id="UP000028999">
    <property type="component" value="Unassembled WGS sequence"/>
</dbReference>
<dbReference type="EMBL" id="LK032457">
    <property type="protein sequence ID" value="CDY39785.1"/>
    <property type="molecule type" value="Genomic_DNA"/>
</dbReference>
<feature type="region of interest" description="Disordered" evidence="1">
    <location>
        <begin position="196"/>
        <end position="218"/>
    </location>
</feature>
<reference evidence="3" key="3">
    <citation type="submission" date="2021-01" db="EMBL/GenBank/DDBJ databases">
        <authorList>
            <consortium name="Genoscope - CEA"/>
            <person name="William W."/>
        </authorList>
    </citation>
    <scope>NUCLEOTIDE SEQUENCE</scope>
</reference>
<protein>
    <submittedName>
        <fullName evidence="3">(rape) hypothetical protein</fullName>
    </submittedName>
    <submittedName>
        <fullName evidence="4">BnaA09g10370D protein</fullName>
    </submittedName>
</protein>
<name>A0A078HMM7_BRANA</name>
<reference evidence="4 5" key="1">
    <citation type="journal article" date="2014" name="Science">
        <title>Plant genetics. Early allopolyploid evolution in the post-Neolithic Brassica napus oilseed genome.</title>
        <authorList>
            <person name="Chalhoub B."/>
            <person name="Denoeud F."/>
            <person name="Liu S."/>
            <person name="Parkin I.A."/>
            <person name="Tang H."/>
            <person name="Wang X."/>
            <person name="Chiquet J."/>
            <person name="Belcram H."/>
            <person name="Tong C."/>
            <person name="Samans B."/>
            <person name="Correa M."/>
            <person name="Da Silva C."/>
            <person name="Just J."/>
            <person name="Falentin C."/>
            <person name="Koh C.S."/>
            <person name="Le Clainche I."/>
            <person name="Bernard M."/>
            <person name="Bento P."/>
            <person name="Noel B."/>
            <person name="Labadie K."/>
            <person name="Alberti A."/>
            <person name="Charles M."/>
            <person name="Arnaud D."/>
            <person name="Guo H."/>
            <person name="Daviaud C."/>
            <person name="Alamery S."/>
            <person name="Jabbari K."/>
            <person name="Zhao M."/>
            <person name="Edger P.P."/>
            <person name="Chelaifa H."/>
            <person name="Tack D."/>
            <person name="Lassalle G."/>
            <person name="Mestiri I."/>
            <person name="Schnel N."/>
            <person name="Le Paslier M.C."/>
            <person name="Fan G."/>
            <person name="Renault V."/>
            <person name="Bayer P.E."/>
            <person name="Golicz A.A."/>
            <person name="Manoli S."/>
            <person name="Lee T.H."/>
            <person name="Thi V.H."/>
            <person name="Chalabi S."/>
            <person name="Hu Q."/>
            <person name="Fan C."/>
            <person name="Tollenaere R."/>
            <person name="Lu Y."/>
            <person name="Battail C."/>
            <person name="Shen J."/>
            <person name="Sidebottom C.H."/>
            <person name="Wang X."/>
            <person name="Canaguier A."/>
            <person name="Chauveau A."/>
            <person name="Berard A."/>
            <person name="Deniot G."/>
            <person name="Guan M."/>
            <person name="Liu Z."/>
            <person name="Sun F."/>
            <person name="Lim Y.P."/>
            <person name="Lyons E."/>
            <person name="Town C.D."/>
            <person name="Bancroft I."/>
            <person name="Wang X."/>
            <person name="Meng J."/>
            <person name="Ma J."/>
            <person name="Pires J.C."/>
            <person name="King G.J."/>
            <person name="Brunel D."/>
            <person name="Delourme R."/>
            <person name="Renard M."/>
            <person name="Aury J.M."/>
            <person name="Adams K.L."/>
            <person name="Batley J."/>
            <person name="Snowdon R.J."/>
            <person name="Tost J."/>
            <person name="Edwards D."/>
            <person name="Zhou Y."/>
            <person name="Hua W."/>
            <person name="Sharpe A.G."/>
            <person name="Paterson A.H."/>
            <person name="Guan C."/>
            <person name="Wincker P."/>
        </authorList>
    </citation>
    <scope>NUCLEOTIDE SEQUENCE [LARGE SCALE GENOMIC DNA]</scope>
    <source>
        <strain evidence="5">cv. Darmor-bzh</strain>
    </source>
</reference>
<evidence type="ECO:0000259" key="2">
    <source>
        <dbReference type="PROSITE" id="PS50090"/>
    </source>
</evidence>
<dbReference type="InterPro" id="IPR044822">
    <property type="entry name" value="Myb_DNA-bind_4"/>
</dbReference>
<dbReference type="EMBL" id="HG994363">
    <property type="protein sequence ID" value="CAF2038848.1"/>
    <property type="molecule type" value="Genomic_DNA"/>
</dbReference>
<dbReference type="InterPro" id="IPR001005">
    <property type="entry name" value="SANT/Myb"/>
</dbReference>
<dbReference type="AlphaFoldDB" id="A0A078HMM7"/>
<sequence>MAIDKKCQRRDRNTIIRPKIQKSTPSFAATSPQKNPQPSTSSAVARRTQPVLWTQNETLLLIESHKDKCYSLGRGPLKPSHWEEIAVAVSARSDGVDRSATQCRHKMEKLRKRFRAERQSMGPISLWPFYSQMEELDNNNNNNPAPISARSLTRLPPSSSHHEDEDEEEDERQRKSRSINYIVRRPGTVNRGLLQWGQKERSKTKRKDGEERRRRRARGVASEIRSFAERVMVMEKKKMEFAEETVKLRKEMEIKRVKLIQSSQAQILQSLHTVLGSF</sequence>
<organism evidence="4 5">
    <name type="scientific">Brassica napus</name>
    <name type="common">Rape</name>
    <dbReference type="NCBI Taxonomy" id="3708"/>
    <lineage>
        <taxon>Eukaryota</taxon>
        <taxon>Viridiplantae</taxon>
        <taxon>Streptophyta</taxon>
        <taxon>Embryophyta</taxon>
        <taxon>Tracheophyta</taxon>
        <taxon>Spermatophyta</taxon>
        <taxon>Magnoliopsida</taxon>
        <taxon>eudicotyledons</taxon>
        <taxon>Gunneridae</taxon>
        <taxon>Pentapetalae</taxon>
        <taxon>rosids</taxon>
        <taxon>malvids</taxon>
        <taxon>Brassicales</taxon>
        <taxon>Brassicaceae</taxon>
        <taxon>Brassiceae</taxon>
        <taxon>Brassica</taxon>
    </lineage>
</organism>
<dbReference type="OMA" id="WRMEMEN"/>
<accession>A0A078HMM7</accession>
<dbReference type="SMR" id="A0A078HMM7"/>
<evidence type="ECO:0000313" key="3">
    <source>
        <dbReference type="EMBL" id="CAF2038848.1"/>
    </source>
</evidence>
<dbReference type="Proteomes" id="UP001295469">
    <property type="component" value="Chromosome A09"/>
</dbReference>
<dbReference type="InterPro" id="IPR044823">
    <property type="entry name" value="ASIL1/2-like"/>
</dbReference>
<feature type="compositionally biased region" description="Polar residues" evidence="1">
    <location>
        <begin position="21"/>
        <end position="43"/>
    </location>
</feature>